<gene>
    <name evidence="3" type="ORF">AB1Y20_003462</name>
</gene>
<dbReference type="Proteomes" id="UP001515480">
    <property type="component" value="Unassembled WGS sequence"/>
</dbReference>
<reference evidence="3 4" key="1">
    <citation type="journal article" date="2024" name="Science">
        <title>Giant polyketide synthase enzymes in the biosynthesis of giant marine polyether toxins.</title>
        <authorList>
            <person name="Fallon T.R."/>
            <person name="Shende V.V."/>
            <person name="Wierzbicki I.H."/>
            <person name="Pendleton A.L."/>
            <person name="Watervoot N.F."/>
            <person name="Auber R.P."/>
            <person name="Gonzalez D.J."/>
            <person name="Wisecaver J.H."/>
            <person name="Moore B.S."/>
        </authorList>
    </citation>
    <scope>NUCLEOTIDE SEQUENCE [LARGE SCALE GENOMIC DNA]</scope>
    <source>
        <strain evidence="3 4">12B1</strain>
    </source>
</reference>
<dbReference type="EMBL" id="JBGBPQ010000010">
    <property type="protein sequence ID" value="KAL1519202.1"/>
    <property type="molecule type" value="Genomic_DNA"/>
</dbReference>
<feature type="transmembrane region" description="Helical" evidence="2">
    <location>
        <begin position="234"/>
        <end position="256"/>
    </location>
</feature>
<feature type="region of interest" description="Disordered" evidence="1">
    <location>
        <begin position="100"/>
        <end position="132"/>
    </location>
</feature>
<evidence type="ECO:0000256" key="2">
    <source>
        <dbReference type="SAM" id="Phobius"/>
    </source>
</evidence>
<feature type="transmembrane region" description="Helical" evidence="2">
    <location>
        <begin position="432"/>
        <end position="452"/>
    </location>
</feature>
<name>A0AB34JEK5_PRYPA</name>
<proteinExistence type="predicted"/>
<keyword evidence="2" id="KW-0812">Transmembrane</keyword>
<feature type="transmembrane region" description="Helical" evidence="2">
    <location>
        <begin position="6"/>
        <end position="23"/>
    </location>
</feature>
<feature type="transmembrane region" description="Helical" evidence="2">
    <location>
        <begin position="263"/>
        <end position="283"/>
    </location>
</feature>
<evidence type="ECO:0000313" key="4">
    <source>
        <dbReference type="Proteomes" id="UP001515480"/>
    </source>
</evidence>
<evidence type="ECO:0000256" key="1">
    <source>
        <dbReference type="SAM" id="MobiDB-lite"/>
    </source>
</evidence>
<accession>A0AB34JEK5</accession>
<keyword evidence="2" id="KW-1133">Transmembrane helix</keyword>
<feature type="transmembrane region" description="Helical" evidence="2">
    <location>
        <begin position="289"/>
        <end position="308"/>
    </location>
</feature>
<keyword evidence="4" id="KW-1185">Reference proteome</keyword>
<keyword evidence="2" id="KW-0472">Membrane</keyword>
<feature type="transmembrane region" description="Helical" evidence="2">
    <location>
        <begin position="67"/>
        <end position="91"/>
    </location>
</feature>
<protein>
    <recommendedName>
        <fullName evidence="5">Dolichol kinase</fullName>
    </recommendedName>
</protein>
<feature type="transmembrane region" description="Helical" evidence="2">
    <location>
        <begin position="579"/>
        <end position="603"/>
    </location>
</feature>
<feature type="transmembrane region" description="Helical" evidence="2">
    <location>
        <begin position="354"/>
        <end position="376"/>
    </location>
</feature>
<dbReference type="AlphaFoldDB" id="A0AB34JEK5"/>
<evidence type="ECO:0000313" key="3">
    <source>
        <dbReference type="EMBL" id="KAL1519202.1"/>
    </source>
</evidence>
<feature type="transmembrane region" description="Helical" evidence="2">
    <location>
        <begin position="388"/>
        <end position="412"/>
    </location>
</feature>
<sequence length="610" mass="63695">MGVFRLLRLCFFLVANPNLLLLLKGVSFQRSGRELYIDVDIYGPSKRPPPSPPPPPPLVKAAKKLPLALIVSSSAGGSLAIATATALPLLLRRSKDSSSLTSKPKAILPGVGSTPETILPSSSKQPSPPPPPLRIPSVHLPAVHLPAVHLPKVHLPKVHLPTLRLPSDWKQRVAACTAAIRLPTLRLPSDWKQRVAACTAAIRLPTLRLPSDWQQRAAACAAAITRTRPPTLPLLGGAVGTAAFGRGLLLPLFILVRSEPMGALVLPMRALSALVLALVATHVRGATAGLALLVAFASSWLAPLVCLGNTFGPVALARVLSTVSYAGLPLAQSVALTNLTEARPQRGAHAASRIGTLSTVDALCSSLGLISGLALLRNSHLSKSARTLYISTASLIAGAIAFFVASRCALSQPTAPTTHKSTAVHESRTNRLTALVLALAVASLGTGMQLCADRLHRSARGVGEASIDPLVDNAMRLLLQAVLASPLCRTLGELGSVFFGGGILLLSSIVAPRGRVQLHATLAGSHLVETCTAALACSQTPSHWHAAILSFLHSVYTLTPHLLPDAEALAGAALTTERALIFTAAAAPLLLIPLLPAQAAYFMGYLSSFL</sequence>
<organism evidence="3 4">
    <name type="scientific">Prymnesium parvum</name>
    <name type="common">Toxic golden alga</name>
    <dbReference type="NCBI Taxonomy" id="97485"/>
    <lineage>
        <taxon>Eukaryota</taxon>
        <taxon>Haptista</taxon>
        <taxon>Haptophyta</taxon>
        <taxon>Prymnesiophyceae</taxon>
        <taxon>Prymnesiales</taxon>
        <taxon>Prymnesiaceae</taxon>
        <taxon>Prymnesium</taxon>
    </lineage>
</organism>
<comment type="caution">
    <text evidence="3">The sequence shown here is derived from an EMBL/GenBank/DDBJ whole genome shotgun (WGS) entry which is preliminary data.</text>
</comment>
<evidence type="ECO:0008006" key="5">
    <source>
        <dbReference type="Google" id="ProtNLM"/>
    </source>
</evidence>